<dbReference type="GO" id="GO:0006633">
    <property type="term" value="P:fatty acid biosynthetic process"/>
    <property type="evidence" value="ECO:0007669"/>
    <property type="project" value="UniProtKB-UniRule"/>
</dbReference>
<dbReference type="UniPathway" id="UPA00085"/>
<dbReference type="AlphaFoldDB" id="A0A501XBJ0"/>
<dbReference type="PANTHER" id="PTHR30100">
    <property type="entry name" value="FATTY ACID/PHOSPHOLIPID SYNTHESIS PROTEIN PLSX"/>
    <property type="match status" value="1"/>
</dbReference>
<organism evidence="11 12">
    <name type="scientific">[Mycoplasma] falconis</name>
    <dbReference type="NCBI Taxonomy" id="92403"/>
    <lineage>
        <taxon>Bacteria</taxon>
        <taxon>Bacillati</taxon>
        <taxon>Mycoplasmatota</taxon>
        <taxon>Mycoplasmoidales</taxon>
        <taxon>Metamycoplasmataceae</taxon>
        <taxon>Metamycoplasma</taxon>
    </lineage>
</organism>
<keyword evidence="5 10" id="KW-0443">Lipid metabolism</keyword>
<evidence type="ECO:0000313" key="12">
    <source>
        <dbReference type="Proteomes" id="UP000319776"/>
    </source>
</evidence>
<dbReference type="SUPFAM" id="SSF53659">
    <property type="entry name" value="Isocitrate/Isopropylmalate dehydrogenase-like"/>
    <property type="match status" value="1"/>
</dbReference>
<dbReference type="PANTHER" id="PTHR30100:SF1">
    <property type="entry name" value="PHOSPHATE ACYLTRANSFERASE"/>
    <property type="match status" value="1"/>
</dbReference>
<dbReference type="Gene3D" id="3.40.718.10">
    <property type="entry name" value="Isopropylmalate Dehydrogenase"/>
    <property type="match status" value="1"/>
</dbReference>
<evidence type="ECO:0000256" key="5">
    <source>
        <dbReference type="ARBA" id="ARBA00023098"/>
    </source>
</evidence>
<dbReference type="OrthoDB" id="9806408at2"/>
<dbReference type="Pfam" id="PF02504">
    <property type="entry name" value="FA_synthesis"/>
    <property type="match status" value="1"/>
</dbReference>
<evidence type="ECO:0000256" key="8">
    <source>
        <dbReference type="ARBA" id="ARBA00024069"/>
    </source>
</evidence>
<keyword evidence="4 10" id="KW-0808">Transferase</keyword>
<dbReference type="EMBL" id="VFSS01000002">
    <property type="protein sequence ID" value="TPE57717.1"/>
    <property type="molecule type" value="Genomic_DNA"/>
</dbReference>
<comment type="pathway">
    <text evidence="10">Lipid metabolism; phospholipid metabolism.</text>
</comment>
<evidence type="ECO:0000256" key="1">
    <source>
        <dbReference type="ARBA" id="ARBA00001232"/>
    </source>
</evidence>
<dbReference type="HAMAP" id="MF_00019">
    <property type="entry name" value="PlsX"/>
    <property type="match status" value="1"/>
</dbReference>
<evidence type="ECO:0000256" key="4">
    <source>
        <dbReference type="ARBA" id="ARBA00022679"/>
    </source>
</evidence>
<dbReference type="InterPro" id="IPR012281">
    <property type="entry name" value="Phospholipid_synth_PlsX-like"/>
</dbReference>
<keyword evidence="12" id="KW-1185">Reference proteome</keyword>
<evidence type="ECO:0000256" key="10">
    <source>
        <dbReference type="HAMAP-Rule" id="MF_00019"/>
    </source>
</evidence>
<comment type="function">
    <text evidence="10">Catalyzes the reversible formation of acyl-phosphate (acyl-PO(4)) from acyl-[acyl-carrier-protein] (acyl-ACP). This enzyme utilizes acyl-ACP as fatty acyl donor, but not acyl-CoA.</text>
</comment>
<keyword evidence="6 10" id="KW-0594">Phospholipid biosynthesis</keyword>
<evidence type="ECO:0000256" key="6">
    <source>
        <dbReference type="ARBA" id="ARBA00023209"/>
    </source>
</evidence>
<proteinExistence type="inferred from homology"/>
<dbReference type="NCBIfam" id="TIGR00182">
    <property type="entry name" value="plsX"/>
    <property type="match status" value="1"/>
</dbReference>
<keyword evidence="11" id="KW-0012">Acyltransferase</keyword>
<keyword evidence="7 10" id="KW-1208">Phospholipid metabolism</keyword>
<keyword evidence="2 10" id="KW-0963">Cytoplasm</keyword>
<evidence type="ECO:0000256" key="7">
    <source>
        <dbReference type="ARBA" id="ARBA00023264"/>
    </source>
</evidence>
<comment type="catalytic activity">
    <reaction evidence="1 10">
        <text>a fatty acyl-[ACP] + phosphate = an acyl phosphate + holo-[ACP]</text>
        <dbReference type="Rhea" id="RHEA:42292"/>
        <dbReference type="Rhea" id="RHEA-COMP:9685"/>
        <dbReference type="Rhea" id="RHEA-COMP:14125"/>
        <dbReference type="ChEBI" id="CHEBI:43474"/>
        <dbReference type="ChEBI" id="CHEBI:59918"/>
        <dbReference type="ChEBI" id="CHEBI:64479"/>
        <dbReference type="ChEBI" id="CHEBI:138651"/>
        <dbReference type="EC" id="2.3.1.274"/>
    </reaction>
</comment>
<dbReference type="GO" id="GO:0043811">
    <property type="term" value="F:phosphate:acyl-[acyl carrier protein] acyltransferase activity"/>
    <property type="evidence" value="ECO:0007669"/>
    <property type="project" value="UniProtKB-UniRule"/>
</dbReference>
<protein>
    <recommendedName>
        <fullName evidence="8 10">Phosphate acyltransferase</fullName>
        <ecNumber evidence="8 10">2.3.1.274</ecNumber>
    </recommendedName>
    <alternativeName>
        <fullName evidence="10">Acyl-ACP phosphotransacylase</fullName>
    </alternativeName>
    <alternativeName>
        <fullName evidence="10">Acyl-[acyl-carrier-protein]--phosphate acyltransferase</fullName>
    </alternativeName>
    <alternativeName>
        <fullName evidence="10">Phosphate-acyl-ACP acyltransferase</fullName>
    </alternativeName>
</protein>
<evidence type="ECO:0000313" key="11">
    <source>
        <dbReference type="EMBL" id="TPE57717.1"/>
    </source>
</evidence>
<dbReference type="PIRSF" id="PIRSF002465">
    <property type="entry name" value="Phsphlp_syn_PlsX"/>
    <property type="match status" value="1"/>
</dbReference>
<name>A0A501XBJ0_9BACT</name>
<dbReference type="GO" id="GO:0005737">
    <property type="term" value="C:cytoplasm"/>
    <property type="evidence" value="ECO:0007669"/>
    <property type="project" value="UniProtKB-SubCell"/>
</dbReference>
<accession>A0A501XBJ0</accession>
<dbReference type="InterPro" id="IPR003664">
    <property type="entry name" value="FA_synthesis"/>
</dbReference>
<keyword evidence="3 10" id="KW-0444">Lipid biosynthesis</keyword>
<comment type="subcellular location">
    <subcellularLocation>
        <location evidence="10">Cytoplasm</location>
    </subcellularLocation>
    <text evidence="10">Associated with the membrane possibly through PlsY.</text>
</comment>
<evidence type="ECO:0000256" key="3">
    <source>
        <dbReference type="ARBA" id="ARBA00022516"/>
    </source>
</evidence>
<sequence>MKKRIVFDVLNNDNGQIKAIQAAKKFISENPDYQLILVGDANVINKELGEFKNNIEVVDNNFIVSIKESPRDVLRQKSSMSEAFEILAEDKADAILSSGDSGAYITLSSLKVKRLNGISRPAFMPIVPSLSLKNFLLLDCGANINIKEEFFLEWAKVASVYYKLINNSDETPKIGLLNLGTEDYKGDEVHKAANNLLKNYETDQFNYYGFIEPGQAISGDFQIVLADGYGGNIFLKTMENTFSGFGKLLKNIIYKNLFTKISGLWLKPGLRKMKNRYDYRNTGGAYIVGLNKVVVKAHGGSDEIAFYNALNQVKKALENDVINKLQQNLGQDNE</sequence>
<evidence type="ECO:0000256" key="9">
    <source>
        <dbReference type="ARBA" id="ARBA00046608"/>
    </source>
</evidence>
<evidence type="ECO:0000256" key="2">
    <source>
        <dbReference type="ARBA" id="ARBA00022490"/>
    </source>
</evidence>
<comment type="similarity">
    <text evidence="10">Belongs to the PlsX family.</text>
</comment>
<comment type="subunit">
    <text evidence="9 10">Homodimer. Probably interacts with PlsY.</text>
</comment>
<dbReference type="Proteomes" id="UP000319776">
    <property type="component" value="Unassembled WGS sequence"/>
</dbReference>
<gene>
    <name evidence="10 11" type="primary">plsX</name>
    <name evidence="11" type="ORF">FJO69_00775</name>
</gene>
<reference evidence="11 12" key="1">
    <citation type="submission" date="2019-06" db="EMBL/GenBank/DDBJ databases">
        <title>Mycoplasma falconis type strain whole genome sequence.</title>
        <authorList>
            <person name="Spergser J."/>
        </authorList>
    </citation>
    <scope>NUCLEOTIDE SEQUENCE [LARGE SCALE GENOMIC DNA]</scope>
    <source>
        <strain evidence="11 12">ATCC 51372</strain>
    </source>
</reference>
<dbReference type="RefSeq" id="WP_140781102.1">
    <property type="nucleotide sequence ID" value="NZ_VFSS01000002.1"/>
</dbReference>
<comment type="caution">
    <text evidence="11">The sequence shown here is derived from an EMBL/GenBank/DDBJ whole genome shotgun (WGS) entry which is preliminary data.</text>
</comment>
<dbReference type="GO" id="GO:0008654">
    <property type="term" value="P:phospholipid biosynthetic process"/>
    <property type="evidence" value="ECO:0007669"/>
    <property type="project" value="UniProtKB-KW"/>
</dbReference>
<dbReference type="EC" id="2.3.1.274" evidence="8 10"/>